<dbReference type="Proteomes" id="UP000750711">
    <property type="component" value="Unassembled WGS sequence"/>
</dbReference>
<proteinExistence type="predicted"/>
<keyword evidence="3" id="KW-1185">Reference proteome</keyword>
<dbReference type="EMBL" id="JAGHQM010000736">
    <property type="protein sequence ID" value="KAH0558794.1"/>
    <property type="molecule type" value="Genomic_DNA"/>
</dbReference>
<accession>A0A9P8LAY6</accession>
<reference evidence="2" key="1">
    <citation type="submission" date="2021-03" db="EMBL/GenBank/DDBJ databases">
        <title>Comparative genomics and phylogenomic investigation of the class Geoglossomycetes provide insights into ecological specialization and systematics.</title>
        <authorList>
            <person name="Melie T."/>
            <person name="Pirro S."/>
            <person name="Miller A.N."/>
            <person name="Quandt A."/>
        </authorList>
    </citation>
    <scope>NUCLEOTIDE SEQUENCE</scope>
    <source>
        <strain evidence="2">CAQ_001_2017</strain>
    </source>
</reference>
<name>A0A9P8LAY6_9PEZI</name>
<organism evidence="2 3">
    <name type="scientific">Trichoglossum hirsutum</name>
    <dbReference type="NCBI Taxonomy" id="265104"/>
    <lineage>
        <taxon>Eukaryota</taxon>
        <taxon>Fungi</taxon>
        <taxon>Dikarya</taxon>
        <taxon>Ascomycota</taxon>
        <taxon>Pezizomycotina</taxon>
        <taxon>Geoglossomycetes</taxon>
        <taxon>Geoglossales</taxon>
        <taxon>Geoglossaceae</taxon>
        <taxon>Trichoglossum</taxon>
    </lineage>
</organism>
<evidence type="ECO:0000313" key="3">
    <source>
        <dbReference type="Proteomes" id="UP000750711"/>
    </source>
</evidence>
<comment type="caution">
    <text evidence="2">The sequence shown here is derived from an EMBL/GenBank/DDBJ whole genome shotgun (WGS) entry which is preliminary data.</text>
</comment>
<evidence type="ECO:0000313" key="2">
    <source>
        <dbReference type="EMBL" id="KAH0558794.1"/>
    </source>
</evidence>
<sequence length="389" mass="44371">MPKSWVDMHLPLVADHAHRSNLLDFEKTIYQESLQLLLSKFCRLLWHLEQAFSRSPHDQFSFRFGSSLYPRHFLQRRNAELLAVILINLNNICPYVRGFANAFRDVREVVGFRFLESRHLIFPTVPILAENLSRSFSAYTGKNSLLVVTSDTTRGEVTSYPPAYANLEKFGVRTIGLGEATNVQRPQRETTTRSYLVPGGDVATAADDDNEKYSPRDIESASRIQKFWRRFSPRLKDLRLWRKDPYALCVDFFITLGKTVASKSNCITTPRQRLEIRLALVTDGVNLQLELTKLEVRIKDLRDRTTAILENDNMSFEQMKGIDDISEDLRKIEERLENAKDSMAEDVLGELVRKGVVREVKKGLGDVECCVVDVDAGVKRVSGMIGSLP</sequence>
<feature type="coiled-coil region" evidence="1">
    <location>
        <begin position="284"/>
        <end position="342"/>
    </location>
</feature>
<keyword evidence="1" id="KW-0175">Coiled coil</keyword>
<gene>
    <name evidence="2" type="ORF">GP486_004562</name>
</gene>
<protein>
    <submittedName>
        <fullName evidence="2">Uncharacterized protein</fullName>
    </submittedName>
</protein>
<evidence type="ECO:0000256" key="1">
    <source>
        <dbReference type="SAM" id="Coils"/>
    </source>
</evidence>
<dbReference type="AlphaFoldDB" id="A0A9P8LAY6"/>